<dbReference type="InParanoid" id="A0A0V1ASU4"/>
<proteinExistence type="predicted"/>
<keyword evidence="3" id="KW-1185">Reference proteome</keyword>
<evidence type="ECO:0000313" key="3">
    <source>
        <dbReference type="Proteomes" id="UP000054776"/>
    </source>
</evidence>
<keyword evidence="1" id="KW-1133">Transmembrane helix</keyword>
<sequence length="101" mass="11555">MPINQSLPEQSSHCVSYLCNENKNLALDARTNSTMLAKEQRMLIEILIICFLTLLQIYLQTASFLAKFSFFTFSEQNSASTLAEKSNATNLRTHIWNCFEI</sequence>
<accession>A0A0V1ASU4</accession>
<reference evidence="2 3" key="1">
    <citation type="submission" date="2015-01" db="EMBL/GenBank/DDBJ databases">
        <title>Evolution of Trichinella species and genotypes.</title>
        <authorList>
            <person name="Korhonen P.K."/>
            <person name="Edoardo P."/>
            <person name="Giuseppe L.R."/>
            <person name="Gasser R.B."/>
        </authorList>
    </citation>
    <scope>NUCLEOTIDE SEQUENCE [LARGE SCALE GENOMIC DNA]</scope>
    <source>
        <strain evidence="2">ISS3</strain>
    </source>
</reference>
<keyword evidence="1" id="KW-0472">Membrane</keyword>
<protein>
    <submittedName>
        <fullName evidence="2">Uncharacterized protein</fullName>
    </submittedName>
</protein>
<dbReference type="AlphaFoldDB" id="A0A0V1ASU4"/>
<organism evidence="2 3">
    <name type="scientific">Trichinella spiralis</name>
    <name type="common">Trichina worm</name>
    <dbReference type="NCBI Taxonomy" id="6334"/>
    <lineage>
        <taxon>Eukaryota</taxon>
        <taxon>Metazoa</taxon>
        <taxon>Ecdysozoa</taxon>
        <taxon>Nematoda</taxon>
        <taxon>Enoplea</taxon>
        <taxon>Dorylaimia</taxon>
        <taxon>Trichinellida</taxon>
        <taxon>Trichinellidae</taxon>
        <taxon>Trichinella</taxon>
    </lineage>
</organism>
<name>A0A0V1ASU4_TRISP</name>
<evidence type="ECO:0000256" key="1">
    <source>
        <dbReference type="SAM" id="Phobius"/>
    </source>
</evidence>
<dbReference type="EMBL" id="JYDH01000232">
    <property type="protein sequence ID" value="KRY27839.1"/>
    <property type="molecule type" value="Genomic_DNA"/>
</dbReference>
<comment type="caution">
    <text evidence="2">The sequence shown here is derived from an EMBL/GenBank/DDBJ whole genome shotgun (WGS) entry which is preliminary data.</text>
</comment>
<dbReference type="Proteomes" id="UP000054776">
    <property type="component" value="Unassembled WGS sequence"/>
</dbReference>
<gene>
    <name evidence="2" type="ORF">T01_9290</name>
</gene>
<keyword evidence="1" id="KW-0812">Transmembrane</keyword>
<feature type="transmembrane region" description="Helical" evidence="1">
    <location>
        <begin position="42"/>
        <end position="59"/>
    </location>
</feature>
<evidence type="ECO:0000313" key="2">
    <source>
        <dbReference type="EMBL" id="KRY27839.1"/>
    </source>
</evidence>